<dbReference type="Gene3D" id="3.40.50.1820">
    <property type="entry name" value="alpha/beta hydrolase"/>
    <property type="match status" value="1"/>
</dbReference>
<feature type="region of interest" description="Disordered" evidence="1">
    <location>
        <begin position="1"/>
        <end position="20"/>
    </location>
</feature>
<dbReference type="EMBL" id="JAZDRP010000003">
    <property type="protein sequence ID" value="MEE2525801.1"/>
    <property type="molecule type" value="Genomic_DNA"/>
</dbReference>
<name>A0ABU7LPG3_9PROT</name>
<feature type="domain" description="AB hydrolase-1" evidence="2">
    <location>
        <begin position="63"/>
        <end position="300"/>
    </location>
</feature>
<evidence type="ECO:0000313" key="3">
    <source>
        <dbReference type="EMBL" id="MEE2525801.1"/>
    </source>
</evidence>
<comment type="caution">
    <text evidence="3">The sequence shown here is derived from an EMBL/GenBank/DDBJ whole genome shotgun (WGS) entry which is preliminary data.</text>
</comment>
<keyword evidence="3" id="KW-0378">Hydrolase</keyword>
<gene>
    <name evidence="3" type="ORF">V0U79_05435</name>
</gene>
<accession>A0ABU7LPG3</accession>
<sequence>MSKASEALREIRPPLEDLNGQKPEYPEWLTKMLATGTESGRVEVDGVDIVWKAWGERGKPGIMLVHGGVAHKQWWDAIAPALLENRRVAAIDLSGMGDSGHREVYRVPQYADEVKAVAEAAGLFEAGKPFQAGHSFGGFVTMMSAMTYGDELAGAIILDSPVRPQKEQRSSSPPRRGGKVYEDMETPIARFRLLPPQPCDQLAVIDHIARNSLKAVDGGYSWKFDVNLWAKMEFQRRDPEVLRDTTKCPLAFFRGANSSLVTEEIWAFMKETFQADTPMVSIPDAGHHLILDEPLAVAAALETLMQSGWSQR</sequence>
<dbReference type="PANTHER" id="PTHR43798:SF33">
    <property type="entry name" value="HYDROLASE, PUTATIVE (AFU_ORTHOLOGUE AFUA_2G14860)-RELATED"/>
    <property type="match status" value="1"/>
</dbReference>
<protein>
    <submittedName>
        <fullName evidence="3">Alpha/beta hydrolase</fullName>
    </submittedName>
</protein>
<dbReference type="PANTHER" id="PTHR43798">
    <property type="entry name" value="MONOACYLGLYCEROL LIPASE"/>
    <property type="match status" value="1"/>
</dbReference>
<organism evidence="3 4">
    <name type="scientific">Hyphobacterium lacteum</name>
    <dbReference type="NCBI Taxonomy" id="3116575"/>
    <lineage>
        <taxon>Bacteria</taxon>
        <taxon>Pseudomonadati</taxon>
        <taxon>Pseudomonadota</taxon>
        <taxon>Alphaproteobacteria</taxon>
        <taxon>Maricaulales</taxon>
        <taxon>Maricaulaceae</taxon>
        <taxon>Hyphobacterium</taxon>
    </lineage>
</organism>
<dbReference type="SUPFAM" id="SSF53474">
    <property type="entry name" value="alpha/beta-Hydrolases"/>
    <property type="match status" value="1"/>
</dbReference>
<reference evidence="3 4" key="1">
    <citation type="submission" date="2024-01" db="EMBL/GenBank/DDBJ databases">
        <title>Hyphobacterium bacterium isolated from marine sediment.</title>
        <authorList>
            <person name="Zhao S."/>
        </authorList>
    </citation>
    <scope>NUCLEOTIDE SEQUENCE [LARGE SCALE GENOMIC DNA]</scope>
    <source>
        <strain evidence="4">HN65</strain>
    </source>
</reference>
<dbReference type="GO" id="GO:0016787">
    <property type="term" value="F:hydrolase activity"/>
    <property type="evidence" value="ECO:0007669"/>
    <property type="project" value="UniProtKB-KW"/>
</dbReference>
<evidence type="ECO:0000259" key="2">
    <source>
        <dbReference type="Pfam" id="PF12697"/>
    </source>
</evidence>
<dbReference type="InterPro" id="IPR050266">
    <property type="entry name" value="AB_hydrolase_sf"/>
</dbReference>
<feature type="compositionally biased region" description="Basic and acidic residues" evidence="1">
    <location>
        <begin position="1"/>
        <end position="15"/>
    </location>
</feature>
<dbReference type="Proteomes" id="UP001354971">
    <property type="component" value="Unassembled WGS sequence"/>
</dbReference>
<dbReference type="RefSeq" id="WP_330198464.1">
    <property type="nucleotide sequence ID" value="NZ_JAZDRP010000003.1"/>
</dbReference>
<evidence type="ECO:0000313" key="4">
    <source>
        <dbReference type="Proteomes" id="UP001354971"/>
    </source>
</evidence>
<dbReference type="InterPro" id="IPR029058">
    <property type="entry name" value="AB_hydrolase_fold"/>
</dbReference>
<proteinExistence type="predicted"/>
<dbReference type="InterPro" id="IPR000073">
    <property type="entry name" value="AB_hydrolase_1"/>
</dbReference>
<evidence type="ECO:0000256" key="1">
    <source>
        <dbReference type="SAM" id="MobiDB-lite"/>
    </source>
</evidence>
<keyword evidence="4" id="KW-1185">Reference proteome</keyword>
<dbReference type="Pfam" id="PF12697">
    <property type="entry name" value="Abhydrolase_6"/>
    <property type="match status" value="1"/>
</dbReference>